<dbReference type="EMBL" id="JBHSMT010000014">
    <property type="protein sequence ID" value="MFC5474589.1"/>
    <property type="molecule type" value="Genomic_DNA"/>
</dbReference>
<comment type="caution">
    <text evidence="3">The sequence shown here is derived from an EMBL/GenBank/DDBJ whole genome shotgun (WGS) entry which is preliminary data.</text>
</comment>
<dbReference type="PANTHER" id="PTHR42951">
    <property type="entry name" value="METALLO-BETA-LACTAMASE DOMAIN-CONTAINING"/>
    <property type="match status" value="1"/>
</dbReference>
<dbReference type="InterPro" id="IPR001279">
    <property type="entry name" value="Metallo-B-lactamas"/>
</dbReference>
<proteinExistence type="predicted"/>
<evidence type="ECO:0000256" key="1">
    <source>
        <dbReference type="SAM" id="SignalP"/>
    </source>
</evidence>
<dbReference type="RefSeq" id="WP_378997690.1">
    <property type="nucleotide sequence ID" value="NZ_JBHSMT010000014.1"/>
</dbReference>
<keyword evidence="4" id="KW-1185">Reference proteome</keyword>
<feature type="signal peptide" evidence="1">
    <location>
        <begin position="1"/>
        <end position="29"/>
    </location>
</feature>
<evidence type="ECO:0000313" key="4">
    <source>
        <dbReference type="Proteomes" id="UP001596045"/>
    </source>
</evidence>
<protein>
    <submittedName>
        <fullName evidence="3">MBL fold metallo-hydrolase</fullName>
    </submittedName>
</protein>
<dbReference type="Gene3D" id="3.60.15.10">
    <property type="entry name" value="Ribonuclease Z/Hydroxyacylglutathione hydrolase-like"/>
    <property type="match status" value="1"/>
</dbReference>
<name>A0ABW0M8Q7_9BURK</name>
<keyword evidence="1" id="KW-0732">Signal</keyword>
<evidence type="ECO:0000313" key="3">
    <source>
        <dbReference type="EMBL" id="MFC5474589.1"/>
    </source>
</evidence>
<dbReference type="CDD" id="cd07739">
    <property type="entry name" value="metallo-hydrolase-like_MBL-fold"/>
    <property type="match status" value="1"/>
</dbReference>
<gene>
    <name evidence="3" type="ORF">ACFPM8_11535</name>
</gene>
<feature type="chain" id="PRO_5045889046" evidence="1">
    <location>
        <begin position="30"/>
        <end position="298"/>
    </location>
</feature>
<dbReference type="Pfam" id="PF00753">
    <property type="entry name" value="Lactamase_B"/>
    <property type="match status" value="1"/>
</dbReference>
<evidence type="ECO:0000259" key="2">
    <source>
        <dbReference type="SMART" id="SM00849"/>
    </source>
</evidence>
<dbReference type="PANTHER" id="PTHR42951:SF14">
    <property type="entry name" value="METALLO-BETA-LACTAMASE SUPERFAMILY PROTEIN"/>
    <property type="match status" value="1"/>
</dbReference>
<dbReference type="SMART" id="SM00849">
    <property type="entry name" value="Lactamase_B"/>
    <property type="match status" value="1"/>
</dbReference>
<dbReference type="InterPro" id="IPR036866">
    <property type="entry name" value="RibonucZ/Hydroxyglut_hydro"/>
</dbReference>
<dbReference type="SUPFAM" id="SSF56281">
    <property type="entry name" value="Metallo-hydrolase/oxidoreductase"/>
    <property type="match status" value="1"/>
</dbReference>
<reference evidence="4" key="1">
    <citation type="journal article" date="2019" name="Int. J. Syst. Evol. Microbiol.">
        <title>The Global Catalogue of Microorganisms (GCM) 10K type strain sequencing project: providing services to taxonomists for standard genome sequencing and annotation.</title>
        <authorList>
            <consortium name="The Broad Institute Genomics Platform"/>
            <consortium name="The Broad Institute Genome Sequencing Center for Infectious Disease"/>
            <person name="Wu L."/>
            <person name="Ma J."/>
        </authorList>
    </citation>
    <scope>NUCLEOTIDE SEQUENCE [LARGE SCALE GENOMIC DNA]</scope>
    <source>
        <strain evidence="4">JCM 17066</strain>
    </source>
</reference>
<accession>A0ABW0M8Q7</accession>
<dbReference type="Proteomes" id="UP001596045">
    <property type="component" value="Unassembled WGS sequence"/>
</dbReference>
<organism evidence="3 4">
    <name type="scientific">Paraherbaspirillum soli</name>
    <dbReference type="NCBI Taxonomy" id="631222"/>
    <lineage>
        <taxon>Bacteria</taxon>
        <taxon>Pseudomonadati</taxon>
        <taxon>Pseudomonadota</taxon>
        <taxon>Betaproteobacteria</taxon>
        <taxon>Burkholderiales</taxon>
        <taxon>Oxalobacteraceae</taxon>
        <taxon>Paraherbaspirillum</taxon>
    </lineage>
</organism>
<sequence>MLKSKLKRTLFRSLLAATLGFAFAGSAVAASKPLTLEVYNPGANGMFPVSSELISGERDAILIDAQFDRANAGQLLKKIQDSGKQLTTIYISHGDPDYYFGLEVLKAAYPDVKIVASAPVIAHIKATMQAKLAFWGPKLGVNAPQQLIVPEALQGNTLTLEGRKLEVIGLDGPGANRSFVWIPSLKAVVGGVVVDGNQHVWTADTQTPAARQQWLKTLDRIEALQPVTVVPGHFSAGAPQTIESVRFTRNYLKTYEAETTKAKDSAELIAAMKKHYPGLTGESSLELGAKVSKGEMKW</sequence>
<feature type="domain" description="Metallo-beta-lactamase" evidence="2">
    <location>
        <begin position="48"/>
        <end position="233"/>
    </location>
</feature>
<dbReference type="InterPro" id="IPR050855">
    <property type="entry name" value="NDM-1-like"/>
</dbReference>